<name>F2NW42_TRES6</name>
<dbReference type="KEGG" id="tsu:Tresu_2024"/>
<proteinExistence type="predicted"/>
<keyword evidence="1" id="KW-0732">Signal</keyword>
<feature type="chain" id="PRO_5003284123" description="Major outer membrane protein" evidence="1">
    <location>
        <begin position="21"/>
        <end position="371"/>
    </location>
</feature>
<evidence type="ECO:0000313" key="2">
    <source>
        <dbReference type="EMBL" id="AEB14897.1"/>
    </source>
</evidence>
<accession>F2NW42</accession>
<dbReference type="RefSeq" id="WP_013702153.1">
    <property type="nucleotide sequence ID" value="NC_015385.1"/>
</dbReference>
<sequence length="371" mass="40830">MKKLLAASVAGILVCASVFAQKVSLTNTFGANDDNTGNGDFLEFNRKVKNNGDLDDGFENEEAHVDNRLQLDFSSEQLDGRVRMETYGLKLNGKESTTRLRGFVRFSPFEQIGLAIGNEFFTKITTDAAYLGAADDTPKWGRMAENGFAVVALPVEGLKISGGIRGNTEYDNNDNYRLDFGAQYMAKDLVTFGATAKSVTNDDRTFGLFAGINSIQNMMINLGFVYNANDTDFIPEETKYALTFSAGYEMKDAGFSIYADVVSGLSSKYIDKEYKTSDLKNDNGDKGIPFQAKLLANYALTEATTLSLAVTEATVIGWDDAYTTTVYPYATFALPQNMGDIDMGVRMELTSDGLTKFSIPFSWKCKFINKK</sequence>
<evidence type="ECO:0000256" key="1">
    <source>
        <dbReference type="SAM" id="SignalP"/>
    </source>
</evidence>
<feature type="signal peptide" evidence="1">
    <location>
        <begin position="1"/>
        <end position="20"/>
    </location>
</feature>
<protein>
    <recommendedName>
        <fullName evidence="4">Major outer membrane protein</fullName>
    </recommendedName>
</protein>
<dbReference type="AlphaFoldDB" id="F2NW42"/>
<dbReference type="Proteomes" id="UP000006852">
    <property type="component" value="Chromosome"/>
</dbReference>
<dbReference type="GeneID" id="302999146"/>
<dbReference type="EMBL" id="CP002631">
    <property type="protein sequence ID" value="AEB14897.1"/>
    <property type="molecule type" value="Genomic_DNA"/>
</dbReference>
<dbReference type="OrthoDB" id="359723at2"/>
<dbReference type="HOGENOM" id="CLU_745849_0_0_12"/>
<organism evidence="2 3">
    <name type="scientific">Treponema succinifaciens (strain ATCC 33096 / DSM 2489 / 6091)</name>
    <dbReference type="NCBI Taxonomy" id="869209"/>
    <lineage>
        <taxon>Bacteria</taxon>
        <taxon>Pseudomonadati</taxon>
        <taxon>Spirochaetota</taxon>
        <taxon>Spirochaetia</taxon>
        <taxon>Spirochaetales</taxon>
        <taxon>Treponemataceae</taxon>
        <taxon>Treponema</taxon>
    </lineage>
</organism>
<keyword evidence="3" id="KW-1185">Reference proteome</keyword>
<evidence type="ECO:0008006" key="4">
    <source>
        <dbReference type="Google" id="ProtNLM"/>
    </source>
</evidence>
<reference evidence="3" key="2">
    <citation type="submission" date="2011-04" db="EMBL/GenBank/DDBJ databases">
        <title>The complete genome of chromosome of Treponema succinifaciens DSM 2489.</title>
        <authorList>
            <person name="Lucas S."/>
            <person name="Copeland A."/>
            <person name="Lapidus A."/>
            <person name="Bruce D."/>
            <person name="Goodwin L."/>
            <person name="Pitluck S."/>
            <person name="Peters L."/>
            <person name="Kyrpides N."/>
            <person name="Mavromatis K."/>
            <person name="Ivanova N."/>
            <person name="Ovchinnikova G."/>
            <person name="Teshima H."/>
            <person name="Detter J.C."/>
            <person name="Tapia R."/>
            <person name="Han C."/>
            <person name="Land M."/>
            <person name="Hauser L."/>
            <person name="Markowitz V."/>
            <person name="Cheng J.-F."/>
            <person name="Hugenholtz P."/>
            <person name="Woyke T."/>
            <person name="Wu D."/>
            <person name="Gronow S."/>
            <person name="Wellnitz S."/>
            <person name="Brambilla E."/>
            <person name="Klenk H.-P."/>
            <person name="Eisen J.A."/>
        </authorList>
    </citation>
    <scope>NUCLEOTIDE SEQUENCE [LARGE SCALE GENOMIC DNA]</scope>
    <source>
        <strain evidence="3">ATCC 33096 / DSM 2489 / 6091</strain>
    </source>
</reference>
<reference evidence="2 3" key="1">
    <citation type="journal article" date="2011" name="Stand. Genomic Sci.">
        <title>Complete genome sequence of Treponema succinifaciens type strain (6091).</title>
        <authorList>
            <person name="Han C."/>
            <person name="Gronow S."/>
            <person name="Teshima H."/>
            <person name="Lapidus A."/>
            <person name="Nolan M."/>
            <person name="Lucas S."/>
            <person name="Hammon N."/>
            <person name="Deshpande S."/>
            <person name="Cheng J.F."/>
            <person name="Zeytun A."/>
            <person name="Tapia R."/>
            <person name="Goodwin L."/>
            <person name="Pitluck S."/>
            <person name="Liolios K."/>
            <person name="Pagani I."/>
            <person name="Ivanova N."/>
            <person name="Mavromatis K."/>
            <person name="Mikhailova N."/>
            <person name="Huntemann M."/>
            <person name="Pati A."/>
            <person name="Chen A."/>
            <person name="Palaniappan K."/>
            <person name="Land M."/>
            <person name="Hauser L."/>
            <person name="Brambilla E.M."/>
            <person name="Rohde M."/>
            <person name="Goker M."/>
            <person name="Woyke T."/>
            <person name="Bristow J."/>
            <person name="Eisen J.A."/>
            <person name="Markowitz V."/>
            <person name="Hugenholtz P."/>
            <person name="Kyrpides N.C."/>
            <person name="Klenk H.P."/>
            <person name="Detter J.C."/>
        </authorList>
    </citation>
    <scope>NUCLEOTIDE SEQUENCE [LARGE SCALE GENOMIC DNA]</scope>
    <source>
        <strain evidence="3">ATCC 33096 / DSM 2489 / 6091</strain>
    </source>
</reference>
<dbReference type="eggNOG" id="ENOG5030WVJ">
    <property type="taxonomic scope" value="Bacteria"/>
</dbReference>
<gene>
    <name evidence="2" type="ordered locus">Tresu_2024</name>
</gene>
<evidence type="ECO:0000313" key="3">
    <source>
        <dbReference type="Proteomes" id="UP000006852"/>
    </source>
</evidence>